<feature type="compositionally biased region" description="Basic and acidic residues" evidence="1">
    <location>
        <begin position="162"/>
        <end position="176"/>
    </location>
</feature>
<comment type="caution">
    <text evidence="2">The sequence shown here is derived from an EMBL/GenBank/DDBJ whole genome shotgun (WGS) entry which is preliminary data.</text>
</comment>
<dbReference type="GO" id="GO:0005634">
    <property type="term" value="C:nucleus"/>
    <property type="evidence" value="ECO:0007669"/>
    <property type="project" value="TreeGrafter"/>
</dbReference>
<feature type="compositionally biased region" description="Basic residues" evidence="1">
    <location>
        <begin position="16"/>
        <end position="30"/>
    </location>
</feature>
<feature type="compositionally biased region" description="Low complexity" evidence="1">
    <location>
        <begin position="77"/>
        <end position="87"/>
    </location>
</feature>
<feature type="compositionally biased region" description="Low complexity" evidence="1">
    <location>
        <begin position="177"/>
        <end position="189"/>
    </location>
</feature>
<accession>A0AAE1CR12</accession>
<evidence type="ECO:0000313" key="3">
    <source>
        <dbReference type="Proteomes" id="UP001283361"/>
    </source>
</evidence>
<keyword evidence="3" id="KW-1185">Reference proteome</keyword>
<feature type="compositionally biased region" description="Polar residues" evidence="1">
    <location>
        <begin position="265"/>
        <end position="280"/>
    </location>
</feature>
<dbReference type="EMBL" id="JAWDGP010007099">
    <property type="protein sequence ID" value="KAK3729932.1"/>
    <property type="molecule type" value="Genomic_DNA"/>
</dbReference>
<evidence type="ECO:0000313" key="2">
    <source>
        <dbReference type="EMBL" id="KAK3729932.1"/>
    </source>
</evidence>
<organism evidence="2 3">
    <name type="scientific">Elysia crispata</name>
    <name type="common">lettuce slug</name>
    <dbReference type="NCBI Taxonomy" id="231223"/>
    <lineage>
        <taxon>Eukaryota</taxon>
        <taxon>Metazoa</taxon>
        <taxon>Spiralia</taxon>
        <taxon>Lophotrochozoa</taxon>
        <taxon>Mollusca</taxon>
        <taxon>Gastropoda</taxon>
        <taxon>Heterobranchia</taxon>
        <taxon>Euthyneura</taxon>
        <taxon>Panpulmonata</taxon>
        <taxon>Sacoglossa</taxon>
        <taxon>Placobranchoidea</taxon>
        <taxon>Plakobranchidae</taxon>
        <taxon>Elysia</taxon>
    </lineage>
</organism>
<dbReference type="PANTHER" id="PTHR31968">
    <property type="entry name" value="SERINE/ARGININE-RELATED PROTEIN 53"/>
    <property type="match status" value="1"/>
</dbReference>
<feature type="compositionally biased region" description="Low complexity" evidence="1">
    <location>
        <begin position="57"/>
        <end position="70"/>
    </location>
</feature>
<reference evidence="2" key="1">
    <citation type="journal article" date="2023" name="G3 (Bethesda)">
        <title>A reference genome for the long-term kleptoplast-retaining sea slug Elysia crispata morphotype clarki.</title>
        <authorList>
            <person name="Eastman K.E."/>
            <person name="Pendleton A.L."/>
            <person name="Shaikh M.A."/>
            <person name="Suttiyut T."/>
            <person name="Ogas R."/>
            <person name="Tomko P."/>
            <person name="Gavelis G."/>
            <person name="Widhalm J.R."/>
            <person name="Wisecaver J.H."/>
        </authorList>
    </citation>
    <scope>NUCLEOTIDE SEQUENCE</scope>
    <source>
        <strain evidence="2">ECLA1</strain>
    </source>
</reference>
<proteinExistence type="predicted"/>
<dbReference type="AlphaFoldDB" id="A0AAE1CR12"/>
<sequence length="350" mass="39395">MGRYRSDDSDEDRDSVRKHKKKSKKRRGRSRSGSDSESSHVSSSRGKRSKKRHGRSSHSPSPDRGQSYSSRPRRSRSPSYDRYYNSSRRGRRSRSRSRSKSLSSRRGRYSRSPYHSRSRSPSARKSRRSRSGSRSRVQRRRSRSYSREKHSGSDGRSQSRRSSPETRDDASADSKSRMSLSEQTSLSSLTPAQQAEERMRLALKAAAAADQKLRHLPLGESDNGDRISVSPAVDGGHPRFSSYEESQSFANSVAAIDSGNFKQTAFKSSRSGKPQETSTLDIGPSHDDAIFGSLAVTGFTIKPDPDTKPLELDPDSIMHPSLFCDPEEKLDRWIERLAQLRKRKLEGDAL</sequence>
<feature type="compositionally biased region" description="Basic residues" evidence="1">
    <location>
        <begin position="88"/>
        <end position="144"/>
    </location>
</feature>
<feature type="region of interest" description="Disordered" evidence="1">
    <location>
        <begin position="265"/>
        <end position="284"/>
    </location>
</feature>
<name>A0AAE1CR12_9GAST</name>
<dbReference type="GO" id="GO:0005737">
    <property type="term" value="C:cytoplasm"/>
    <property type="evidence" value="ECO:0007669"/>
    <property type="project" value="TreeGrafter"/>
</dbReference>
<dbReference type="GO" id="GO:0000380">
    <property type="term" value="P:alternative mRNA splicing, via spliceosome"/>
    <property type="evidence" value="ECO:0007669"/>
    <property type="project" value="InterPro"/>
</dbReference>
<feature type="compositionally biased region" description="Basic residues" evidence="1">
    <location>
        <begin position="45"/>
        <end position="56"/>
    </location>
</feature>
<protein>
    <submittedName>
        <fullName evidence="2">Uncharacterized protein</fullName>
    </submittedName>
</protein>
<feature type="region of interest" description="Disordered" evidence="1">
    <location>
        <begin position="1"/>
        <end position="197"/>
    </location>
</feature>
<dbReference type="Proteomes" id="UP001283361">
    <property type="component" value="Unassembled WGS sequence"/>
</dbReference>
<evidence type="ECO:0000256" key="1">
    <source>
        <dbReference type="SAM" id="MobiDB-lite"/>
    </source>
</evidence>
<gene>
    <name evidence="2" type="ORF">RRG08_051903</name>
</gene>
<dbReference type="PANTHER" id="PTHR31968:SF4">
    <property type="entry name" value="SERINE_ARGININE-RELATED PROTEIN 53"/>
    <property type="match status" value="1"/>
</dbReference>
<dbReference type="InterPro" id="IPR034604">
    <property type="entry name" value="SRRP53"/>
</dbReference>